<dbReference type="Pfam" id="PF07273">
    <property type="entry name" value="DUF1439"/>
    <property type="match status" value="1"/>
</dbReference>
<feature type="chain" id="PRO_5045678357" evidence="1">
    <location>
        <begin position="21"/>
        <end position="195"/>
    </location>
</feature>
<dbReference type="Proteomes" id="UP000679722">
    <property type="component" value="Unassembled WGS sequence"/>
</dbReference>
<sequence>MRLIRNVMMCSLLGVSLLLAGCNSFRISEEEVNQEVTKQLEQQAKSHIELTLDGNALDLDLLVTDAVIDFTERDGGLVLVDLTSDLTGTLAAFGQTFTLTTNVSPSFESGLRIEEDRLYLVAPKITKIEVEGSSFSDKMLRSTLGGLHDDFEKALVEYFDKHPVYVLNHSAFEKAAAGMVKDIIIHEDAVELAVF</sequence>
<feature type="signal peptide" evidence="1">
    <location>
        <begin position="1"/>
        <end position="20"/>
    </location>
</feature>
<reference evidence="2 3" key="1">
    <citation type="submission" date="2021-04" db="EMBL/GenBank/DDBJ databases">
        <authorList>
            <person name="Sun C."/>
        </authorList>
    </citation>
    <scope>NUCLEOTIDE SEQUENCE [LARGE SCALE GENOMIC DNA]</scope>
    <source>
        <strain evidence="2 3">A79</strain>
    </source>
</reference>
<evidence type="ECO:0000256" key="1">
    <source>
        <dbReference type="SAM" id="SignalP"/>
    </source>
</evidence>
<evidence type="ECO:0000313" key="3">
    <source>
        <dbReference type="Proteomes" id="UP000679722"/>
    </source>
</evidence>
<reference evidence="3" key="2">
    <citation type="submission" date="2023-07" db="EMBL/GenBank/DDBJ databases">
        <title>Marinomonas vulgaris A79, complete genome.</title>
        <authorList>
            <person name="Ying J.-J."/>
        </authorList>
    </citation>
    <scope>NUCLEOTIDE SEQUENCE [LARGE SCALE GENOMIC DNA]</scope>
    <source>
        <strain evidence="3">A79</strain>
    </source>
</reference>
<dbReference type="PROSITE" id="PS51257">
    <property type="entry name" value="PROKAR_LIPOPROTEIN"/>
    <property type="match status" value="1"/>
</dbReference>
<accession>A0ABS5H7R5</accession>
<proteinExistence type="predicted"/>
<dbReference type="RefSeq" id="WP_211534947.1">
    <property type="nucleotide sequence ID" value="NZ_JAGSSV010000001.1"/>
</dbReference>
<name>A0ABS5H7R5_9GAMM</name>
<dbReference type="Gene3D" id="3.15.10.40">
    <property type="entry name" value="Uncharacterised protein PF07273, DUF1439"/>
    <property type="match status" value="1"/>
</dbReference>
<keyword evidence="3" id="KW-1185">Reference proteome</keyword>
<dbReference type="EMBL" id="JAGSSV010000001">
    <property type="protein sequence ID" value="MBR7887600.1"/>
    <property type="molecule type" value="Genomic_DNA"/>
</dbReference>
<dbReference type="InterPro" id="IPR010835">
    <property type="entry name" value="DUF1439"/>
</dbReference>
<comment type="caution">
    <text evidence="2">The sequence shown here is derived from an EMBL/GenBank/DDBJ whole genome shotgun (WGS) entry which is preliminary data.</text>
</comment>
<gene>
    <name evidence="2" type="ORF">J9B83_01510</name>
</gene>
<protein>
    <submittedName>
        <fullName evidence="2">DUF1439 domain-containing protein</fullName>
    </submittedName>
</protein>
<organism evidence="2 3">
    <name type="scientific">Marinomonas vulgaris</name>
    <dbReference type="NCBI Taxonomy" id="2823372"/>
    <lineage>
        <taxon>Bacteria</taxon>
        <taxon>Pseudomonadati</taxon>
        <taxon>Pseudomonadota</taxon>
        <taxon>Gammaproteobacteria</taxon>
        <taxon>Oceanospirillales</taxon>
        <taxon>Oceanospirillaceae</taxon>
        <taxon>Marinomonas</taxon>
    </lineage>
</organism>
<evidence type="ECO:0000313" key="2">
    <source>
        <dbReference type="EMBL" id="MBR7887600.1"/>
    </source>
</evidence>
<keyword evidence="1" id="KW-0732">Signal</keyword>